<evidence type="ECO:0000259" key="7">
    <source>
        <dbReference type="Pfam" id="PF08281"/>
    </source>
</evidence>
<proteinExistence type="inferred from homology"/>
<dbReference type="InterPro" id="IPR013249">
    <property type="entry name" value="RNA_pol_sigma70_r4_t2"/>
</dbReference>
<gene>
    <name evidence="8" type="ORF">J2S57_003295</name>
</gene>
<comment type="similarity">
    <text evidence="1">Belongs to the sigma-70 factor family. ECF subfamily.</text>
</comment>
<dbReference type="Pfam" id="PF08281">
    <property type="entry name" value="Sigma70_r4_2"/>
    <property type="match status" value="1"/>
</dbReference>
<comment type="caution">
    <text evidence="8">The sequence shown here is derived from an EMBL/GenBank/DDBJ whole genome shotgun (WGS) entry which is preliminary data.</text>
</comment>
<evidence type="ECO:0000256" key="5">
    <source>
        <dbReference type="ARBA" id="ARBA00023163"/>
    </source>
</evidence>
<keyword evidence="5" id="KW-0804">Transcription</keyword>
<dbReference type="Pfam" id="PF04542">
    <property type="entry name" value="Sigma70_r2"/>
    <property type="match status" value="1"/>
</dbReference>
<dbReference type="SUPFAM" id="SSF88946">
    <property type="entry name" value="Sigma2 domain of RNA polymerase sigma factors"/>
    <property type="match status" value="1"/>
</dbReference>
<dbReference type="InterPro" id="IPR007627">
    <property type="entry name" value="RNA_pol_sigma70_r2"/>
</dbReference>
<evidence type="ECO:0000256" key="3">
    <source>
        <dbReference type="ARBA" id="ARBA00023082"/>
    </source>
</evidence>
<dbReference type="CDD" id="cd06171">
    <property type="entry name" value="Sigma70_r4"/>
    <property type="match status" value="1"/>
</dbReference>
<dbReference type="InterPro" id="IPR014284">
    <property type="entry name" value="RNA_pol_sigma-70_dom"/>
</dbReference>
<keyword evidence="9" id="KW-1185">Reference proteome</keyword>
<dbReference type="NCBIfam" id="TIGR02983">
    <property type="entry name" value="SigE-fam_strep"/>
    <property type="match status" value="1"/>
</dbReference>
<feature type="domain" description="RNA polymerase sigma factor 70 region 4 type 2" evidence="7">
    <location>
        <begin position="128"/>
        <end position="180"/>
    </location>
</feature>
<reference evidence="8 9" key="1">
    <citation type="submission" date="2023-07" db="EMBL/GenBank/DDBJ databases">
        <title>Sequencing the genomes of 1000 actinobacteria strains.</title>
        <authorList>
            <person name="Klenk H.-P."/>
        </authorList>
    </citation>
    <scope>NUCLEOTIDE SEQUENCE [LARGE SCALE GENOMIC DNA]</scope>
    <source>
        <strain evidence="8 9">DSM 44388</strain>
    </source>
</reference>
<sequence>MVRQPADASADDAHRSVSDQVIGRDVPGPLVFEEFVASRGPALVRLARGLLRDPYLAEDVVQDVLGRALLQWARVSAAHDVDAYVRRMVVNACTSWFRRAARRERVTDSVLVLDMPSGDGSENRAERDQLIAMLRRLPAKQRAVLVLRHYEGLPDSEIAVLLKCSEVTVRSNAHRGLAKMRDMMTSVPA</sequence>
<dbReference type="NCBIfam" id="TIGR02937">
    <property type="entry name" value="sigma70-ECF"/>
    <property type="match status" value="1"/>
</dbReference>
<dbReference type="EMBL" id="JAUSQZ010000001">
    <property type="protein sequence ID" value="MDP9827546.1"/>
    <property type="molecule type" value="Genomic_DNA"/>
</dbReference>
<evidence type="ECO:0000313" key="9">
    <source>
        <dbReference type="Proteomes" id="UP001235712"/>
    </source>
</evidence>
<dbReference type="InterPro" id="IPR014325">
    <property type="entry name" value="RNA_pol_sigma-E_actinobac"/>
</dbReference>
<dbReference type="InterPro" id="IPR039425">
    <property type="entry name" value="RNA_pol_sigma-70-like"/>
</dbReference>
<dbReference type="RefSeq" id="WP_307243704.1">
    <property type="nucleotide sequence ID" value="NZ_JAUSQZ010000001.1"/>
</dbReference>
<name>A0ABT9P4C1_9ACTN</name>
<dbReference type="SUPFAM" id="SSF88659">
    <property type="entry name" value="Sigma3 and sigma4 domains of RNA polymerase sigma factors"/>
    <property type="match status" value="1"/>
</dbReference>
<dbReference type="Gene3D" id="1.10.1740.10">
    <property type="match status" value="1"/>
</dbReference>
<dbReference type="InterPro" id="IPR013325">
    <property type="entry name" value="RNA_pol_sigma_r2"/>
</dbReference>
<evidence type="ECO:0000256" key="1">
    <source>
        <dbReference type="ARBA" id="ARBA00010641"/>
    </source>
</evidence>
<evidence type="ECO:0000256" key="2">
    <source>
        <dbReference type="ARBA" id="ARBA00023015"/>
    </source>
</evidence>
<dbReference type="PANTHER" id="PTHR43133">
    <property type="entry name" value="RNA POLYMERASE ECF-TYPE SIGMA FACTO"/>
    <property type="match status" value="1"/>
</dbReference>
<keyword evidence="3" id="KW-0731">Sigma factor</keyword>
<accession>A0ABT9P4C1</accession>
<evidence type="ECO:0000313" key="8">
    <source>
        <dbReference type="EMBL" id="MDP9827546.1"/>
    </source>
</evidence>
<dbReference type="InterPro" id="IPR013324">
    <property type="entry name" value="RNA_pol_sigma_r3/r4-like"/>
</dbReference>
<dbReference type="PANTHER" id="PTHR43133:SF50">
    <property type="entry name" value="ECF RNA POLYMERASE SIGMA FACTOR SIGM"/>
    <property type="match status" value="1"/>
</dbReference>
<keyword evidence="2" id="KW-0805">Transcription regulation</keyword>
<keyword evidence="4" id="KW-0238">DNA-binding</keyword>
<dbReference type="InterPro" id="IPR036388">
    <property type="entry name" value="WH-like_DNA-bd_sf"/>
</dbReference>
<evidence type="ECO:0000256" key="4">
    <source>
        <dbReference type="ARBA" id="ARBA00023125"/>
    </source>
</evidence>
<organism evidence="8 9">
    <name type="scientific">Kineosporia succinea</name>
    <dbReference type="NCBI Taxonomy" id="84632"/>
    <lineage>
        <taxon>Bacteria</taxon>
        <taxon>Bacillati</taxon>
        <taxon>Actinomycetota</taxon>
        <taxon>Actinomycetes</taxon>
        <taxon>Kineosporiales</taxon>
        <taxon>Kineosporiaceae</taxon>
        <taxon>Kineosporia</taxon>
    </lineage>
</organism>
<feature type="domain" description="RNA polymerase sigma-70 region 2" evidence="6">
    <location>
        <begin position="36"/>
        <end position="103"/>
    </location>
</feature>
<protein>
    <submittedName>
        <fullName evidence="8">RNA polymerase sigma-70 factor (Sigma-E family)</fullName>
    </submittedName>
</protein>
<dbReference type="Gene3D" id="1.10.10.10">
    <property type="entry name" value="Winged helix-like DNA-binding domain superfamily/Winged helix DNA-binding domain"/>
    <property type="match status" value="1"/>
</dbReference>
<evidence type="ECO:0000259" key="6">
    <source>
        <dbReference type="Pfam" id="PF04542"/>
    </source>
</evidence>
<dbReference type="Proteomes" id="UP001235712">
    <property type="component" value="Unassembled WGS sequence"/>
</dbReference>